<dbReference type="SUPFAM" id="SSF51197">
    <property type="entry name" value="Clavaminate synthase-like"/>
    <property type="match status" value="1"/>
</dbReference>
<feature type="domain" description="JmjC" evidence="1">
    <location>
        <begin position="184"/>
        <end position="334"/>
    </location>
</feature>
<dbReference type="InterPro" id="IPR003347">
    <property type="entry name" value="JmjC_dom"/>
</dbReference>
<organism evidence="2 3">
    <name type="scientific">Aureococcus anophagefferens</name>
    <name type="common">Harmful bloom alga</name>
    <dbReference type="NCBI Taxonomy" id="44056"/>
    <lineage>
        <taxon>Eukaryota</taxon>
        <taxon>Sar</taxon>
        <taxon>Stramenopiles</taxon>
        <taxon>Ochrophyta</taxon>
        <taxon>Pelagophyceae</taxon>
        <taxon>Pelagomonadales</taxon>
        <taxon>Pelagomonadaceae</taxon>
        <taxon>Aureococcus</taxon>
    </lineage>
</organism>
<dbReference type="Proteomes" id="UP001363151">
    <property type="component" value="Unassembled WGS sequence"/>
</dbReference>
<keyword evidence="3" id="KW-1185">Reference proteome</keyword>
<accession>A0ABR1G7J0</accession>
<comment type="caution">
    <text evidence="2">The sequence shown here is derived from an EMBL/GenBank/DDBJ whole genome shotgun (WGS) entry which is preliminary data.</text>
</comment>
<dbReference type="Pfam" id="PF02373">
    <property type="entry name" value="JmjC"/>
    <property type="match status" value="1"/>
</dbReference>
<evidence type="ECO:0000259" key="1">
    <source>
        <dbReference type="PROSITE" id="PS51184"/>
    </source>
</evidence>
<reference evidence="2 3" key="1">
    <citation type="submission" date="2024-03" db="EMBL/GenBank/DDBJ databases">
        <title>Aureococcus anophagefferens CCMP1851 and Kratosvirus quantuckense: Draft genome of a second virus-susceptible host strain in the model system.</title>
        <authorList>
            <person name="Chase E."/>
            <person name="Truchon A.R."/>
            <person name="Schepens W."/>
            <person name="Wilhelm S.W."/>
        </authorList>
    </citation>
    <scope>NUCLEOTIDE SEQUENCE [LARGE SCALE GENOMIC DNA]</scope>
    <source>
        <strain evidence="2 3">CCMP1851</strain>
    </source>
</reference>
<dbReference type="InterPro" id="IPR050910">
    <property type="entry name" value="JMJD6_ArgDemeth/LysHydrox"/>
</dbReference>
<name>A0ABR1G7J0_AURAN</name>
<proteinExistence type="predicted"/>
<dbReference type="PANTHER" id="PTHR12480">
    <property type="entry name" value="ARGININE DEMETHYLASE AND LYSYL-HYDROXYLASE JMJD"/>
    <property type="match status" value="1"/>
</dbReference>
<protein>
    <submittedName>
        <fullName evidence="2">Histone arginine demethylase</fullName>
    </submittedName>
</protein>
<dbReference type="Gene3D" id="2.60.120.650">
    <property type="entry name" value="Cupin"/>
    <property type="match status" value="1"/>
</dbReference>
<dbReference type="PROSITE" id="PS51184">
    <property type="entry name" value="JMJC"/>
    <property type="match status" value="1"/>
</dbReference>
<dbReference type="EMBL" id="JBBJCI010000084">
    <property type="protein sequence ID" value="KAK7248947.1"/>
    <property type="molecule type" value="Genomic_DNA"/>
</dbReference>
<sequence>MAAALDASSAAAIRAEAICAARARRRAPPEDLSIAAAKRTLAGPASPATWRPRRLAERLDIDVGARRVTLRLDGAARDFVDASARVDGSEGLAACPTEPAVVAGLVDDWPGVAGDWSLAGLAARVGGATPLEVDGGPWEARASLSSARVSAAAYADYAKNGGGGDDAPLYVFDAAERAALAGLGPPPPCLADDALPRLLGCADEAKRPLPRGWLLAGAARSGTPVHDHPLTCAYVVLLSGCKLWAVLPPGTDRSSLFPSSGGDYDLSAADWFLRWDRGPPPGAKIFVQQPREVVFVPAGWWHVVLNASDNVALSRSLALDRDFAFLDAGPATALERDRAEALRAARNGGDNCV</sequence>
<evidence type="ECO:0000313" key="2">
    <source>
        <dbReference type="EMBL" id="KAK7248947.1"/>
    </source>
</evidence>
<gene>
    <name evidence="2" type="ORF">SO694_00043131</name>
</gene>
<evidence type="ECO:0000313" key="3">
    <source>
        <dbReference type="Proteomes" id="UP001363151"/>
    </source>
</evidence>